<protein>
    <submittedName>
        <fullName evidence="2">Uncharacterized protein</fullName>
    </submittedName>
</protein>
<evidence type="ECO:0000256" key="1">
    <source>
        <dbReference type="SAM" id="Phobius"/>
    </source>
</evidence>
<dbReference type="AlphaFoldDB" id="A0AAW2GN25"/>
<keyword evidence="1" id="KW-0812">Transmembrane</keyword>
<keyword evidence="3" id="KW-1185">Reference proteome</keyword>
<sequence length="93" mass="10690">MYHGSPGSFWTTGGLHKRIREEAEYVLIIVVGFFGNAVYFRAVSANVVRGTRTSQRPERRRRPRIGILPQRSNQKIRRRNVLLVIGRILLCGI</sequence>
<comment type="caution">
    <text evidence="2">The sequence shown here is derived from an EMBL/GenBank/DDBJ whole genome shotgun (WGS) entry which is preliminary data.</text>
</comment>
<feature type="transmembrane region" description="Helical" evidence="1">
    <location>
        <begin position="25"/>
        <end position="48"/>
    </location>
</feature>
<accession>A0AAW2GN25</accession>
<proteinExistence type="predicted"/>
<keyword evidence="1" id="KW-0472">Membrane</keyword>
<reference evidence="2 3" key="1">
    <citation type="submission" date="2023-03" db="EMBL/GenBank/DDBJ databases">
        <title>High recombination rates correlate with genetic variation in Cardiocondyla obscurior ants.</title>
        <authorList>
            <person name="Errbii M."/>
        </authorList>
    </citation>
    <scope>NUCLEOTIDE SEQUENCE [LARGE SCALE GENOMIC DNA]</scope>
    <source>
        <strain evidence="2">Alpha-2009</strain>
        <tissue evidence="2">Whole body</tissue>
    </source>
</reference>
<dbReference type="Proteomes" id="UP001430953">
    <property type="component" value="Unassembled WGS sequence"/>
</dbReference>
<evidence type="ECO:0000313" key="3">
    <source>
        <dbReference type="Proteomes" id="UP001430953"/>
    </source>
</evidence>
<name>A0AAW2GN25_9HYME</name>
<evidence type="ECO:0000313" key="2">
    <source>
        <dbReference type="EMBL" id="KAL0128145.1"/>
    </source>
</evidence>
<gene>
    <name evidence="2" type="ORF">PUN28_003412</name>
</gene>
<organism evidence="2 3">
    <name type="scientific">Cardiocondyla obscurior</name>
    <dbReference type="NCBI Taxonomy" id="286306"/>
    <lineage>
        <taxon>Eukaryota</taxon>
        <taxon>Metazoa</taxon>
        <taxon>Ecdysozoa</taxon>
        <taxon>Arthropoda</taxon>
        <taxon>Hexapoda</taxon>
        <taxon>Insecta</taxon>
        <taxon>Pterygota</taxon>
        <taxon>Neoptera</taxon>
        <taxon>Endopterygota</taxon>
        <taxon>Hymenoptera</taxon>
        <taxon>Apocrita</taxon>
        <taxon>Aculeata</taxon>
        <taxon>Formicoidea</taxon>
        <taxon>Formicidae</taxon>
        <taxon>Myrmicinae</taxon>
        <taxon>Cardiocondyla</taxon>
    </lineage>
</organism>
<keyword evidence="1" id="KW-1133">Transmembrane helix</keyword>
<dbReference type="EMBL" id="JADYXP020000003">
    <property type="protein sequence ID" value="KAL0128145.1"/>
    <property type="molecule type" value="Genomic_DNA"/>
</dbReference>